<proteinExistence type="predicted"/>
<dbReference type="SMART" id="SM00347">
    <property type="entry name" value="HTH_MARR"/>
    <property type="match status" value="1"/>
</dbReference>
<dbReference type="RefSeq" id="WP_329493564.1">
    <property type="nucleotide sequence ID" value="NZ_CP108460.1"/>
</dbReference>
<dbReference type="Gene3D" id="1.10.10.10">
    <property type="entry name" value="Winged helix-like DNA-binding domain superfamily/Winged helix DNA-binding domain"/>
    <property type="match status" value="1"/>
</dbReference>
<evidence type="ECO:0000259" key="1">
    <source>
        <dbReference type="PROSITE" id="PS50995"/>
    </source>
</evidence>
<gene>
    <name evidence="2" type="ORF">OG469_35560</name>
</gene>
<reference evidence="2 3" key="1">
    <citation type="submission" date="2022-10" db="EMBL/GenBank/DDBJ databases">
        <title>The complete genomes of actinobacterial strains from the NBC collection.</title>
        <authorList>
            <person name="Joergensen T.S."/>
            <person name="Alvarez Arevalo M."/>
            <person name="Sterndorff E.B."/>
            <person name="Faurdal D."/>
            <person name="Vuksanovic O."/>
            <person name="Mourched A.-S."/>
            <person name="Charusanti P."/>
            <person name="Shaw S."/>
            <person name="Blin K."/>
            <person name="Weber T."/>
        </authorList>
    </citation>
    <scope>NUCLEOTIDE SEQUENCE [LARGE SCALE GENOMIC DNA]</scope>
    <source>
        <strain evidence="2 3">NBC_01247</strain>
    </source>
</reference>
<dbReference type="InterPro" id="IPR039422">
    <property type="entry name" value="MarR/SlyA-like"/>
</dbReference>
<feature type="domain" description="HTH marR-type" evidence="1">
    <location>
        <begin position="24"/>
        <end position="172"/>
    </location>
</feature>
<accession>A0ABZ1WHD1</accession>
<dbReference type="InterPro" id="IPR036388">
    <property type="entry name" value="WH-like_DNA-bd_sf"/>
</dbReference>
<evidence type="ECO:0000313" key="3">
    <source>
        <dbReference type="Proteomes" id="UP001432014"/>
    </source>
</evidence>
<organism evidence="2 3">
    <name type="scientific">Kitasatospora herbaricolor</name>
    <dbReference type="NCBI Taxonomy" id="68217"/>
    <lineage>
        <taxon>Bacteria</taxon>
        <taxon>Bacillati</taxon>
        <taxon>Actinomycetota</taxon>
        <taxon>Actinomycetes</taxon>
        <taxon>Kitasatosporales</taxon>
        <taxon>Streptomycetaceae</taxon>
        <taxon>Kitasatospora</taxon>
    </lineage>
</organism>
<dbReference type="InterPro" id="IPR000835">
    <property type="entry name" value="HTH_MarR-typ"/>
</dbReference>
<keyword evidence="3" id="KW-1185">Reference proteome</keyword>
<evidence type="ECO:0000313" key="2">
    <source>
        <dbReference type="EMBL" id="WUS60341.1"/>
    </source>
</evidence>
<protein>
    <submittedName>
        <fullName evidence="2">MarR family transcriptional regulator</fullName>
    </submittedName>
</protein>
<dbReference type="PANTHER" id="PTHR33164:SF95">
    <property type="entry name" value="TRANSCRIPTIONAL REGULATOR"/>
    <property type="match status" value="1"/>
</dbReference>
<dbReference type="EMBL" id="CP108482">
    <property type="protein sequence ID" value="WUS60341.1"/>
    <property type="molecule type" value="Genomic_DNA"/>
</dbReference>
<dbReference type="Pfam" id="PF12802">
    <property type="entry name" value="MarR_2"/>
    <property type="match status" value="1"/>
</dbReference>
<dbReference type="PRINTS" id="PR00598">
    <property type="entry name" value="HTHMARR"/>
</dbReference>
<dbReference type="PANTHER" id="PTHR33164">
    <property type="entry name" value="TRANSCRIPTIONAL REGULATOR, MARR FAMILY"/>
    <property type="match status" value="1"/>
</dbReference>
<dbReference type="SUPFAM" id="SSF46785">
    <property type="entry name" value="Winged helix' DNA-binding domain"/>
    <property type="match status" value="1"/>
</dbReference>
<dbReference type="InterPro" id="IPR036390">
    <property type="entry name" value="WH_DNA-bd_sf"/>
</dbReference>
<sequence>MVQLFEVAPSTCRIMDGTRPRPRRRHLGSKDEALARALDLENYVGHLIRRAEQVHTALWAAHVSRDVTSQQFAVLNALARTPGIDQRTLATATSLDRSTVNHIVRRLTDQQYVTQVRDEADRRRTLIDLTPDGDRLLSSLTPAAERVNEQLLEALPSAERAIAVGILRKIAGMDSDLSNSPRAENDER</sequence>
<dbReference type="PROSITE" id="PS50995">
    <property type="entry name" value="HTH_MARR_2"/>
    <property type="match status" value="1"/>
</dbReference>
<dbReference type="Proteomes" id="UP001432014">
    <property type="component" value="Chromosome"/>
</dbReference>
<name>A0ABZ1WHD1_9ACTN</name>